<dbReference type="GO" id="GO:0000166">
    <property type="term" value="F:nucleotide binding"/>
    <property type="evidence" value="ECO:0007669"/>
    <property type="project" value="UniProtKB-KW"/>
</dbReference>
<dbReference type="PANTHER" id="PTHR11920:SF335">
    <property type="entry name" value="GUANYLATE CYCLASE"/>
    <property type="match status" value="1"/>
</dbReference>
<feature type="transmembrane region" description="Helical" evidence="7">
    <location>
        <begin position="169"/>
        <end position="188"/>
    </location>
</feature>
<feature type="transmembrane region" description="Helical" evidence="7">
    <location>
        <begin position="30"/>
        <end position="50"/>
    </location>
</feature>
<dbReference type="PROSITE" id="PS50125">
    <property type="entry name" value="GUANYLATE_CYCLASE_2"/>
    <property type="match status" value="1"/>
</dbReference>
<dbReference type="Gene3D" id="3.30.70.1230">
    <property type="entry name" value="Nucleotide cyclase"/>
    <property type="match status" value="1"/>
</dbReference>
<dbReference type="InterPro" id="IPR001054">
    <property type="entry name" value="A/G_cyclase"/>
</dbReference>
<feature type="transmembrane region" description="Helical" evidence="7">
    <location>
        <begin position="56"/>
        <end position="76"/>
    </location>
</feature>
<sequence length="423" mass="47398">MSNQRGFLEGFSNAGILPTDSEELRLQKSLLIFATGLISFASMLWLFIYWQLGPQFSSTIPFVFQLLLVGNLVVYLKTLNFDAFRVIQLALFLFMLFVAQWSMGNFIFASGVSLWALLAPIGAVLFIGPRQAVAWFFAYLFFTALSGAFDYYLADSLTSTPIKVPTQTTVFFFALNFAGVSTIVFLLLRYSATEKQKAQARLEVAHQQLQVEQERSERLLLNILPGSIAERLKNSNQTIADGFADISVMFVDIVNFTKIAEGLSPQQVFSMLNKIFSSFDELAEKFGLEKIKTIGDAYMVAGGLNDDCIDYTEALVDMALEMRDLLQRDFQVNHMHLEVRIGIGTGPVVAGVVGKKKFIYDLWGDTVNIASRITSEGVPGMVQVDEATYRRLEQHFEFHEPQTIYLKGKGNMVVHRAIGRKAV</sequence>
<accession>A0A9D7FLE0</accession>
<dbReference type="Proteomes" id="UP000886602">
    <property type="component" value="Unassembled WGS sequence"/>
</dbReference>
<comment type="caution">
    <text evidence="9">The sequence shown here is derived from an EMBL/GenBank/DDBJ whole genome shotgun (WGS) entry which is preliminary data.</text>
</comment>
<evidence type="ECO:0000256" key="7">
    <source>
        <dbReference type="SAM" id="Phobius"/>
    </source>
</evidence>
<evidence type="ECO:0000256" key="4">
    <source>
        <dbReference type="ARBA" id="ARBA00022989"/>
    </source>
</evidence>
<dbReference type="InterPro" id="IPR029787">
    <property type="entry name" value="Nucleotide_cyclase"/>
</dbReference>
<organism evidence="9 10">
    <name type="scientific">Candidatus Propionivibrio dominans</name>
    <dbReference type="NCBI Taxonomy" id="2954373"/>
    <lineage>
        <taxon>Bacteria</taxon>
        <taxon>Pseudomonadati</taxon>
        <taxon>Pseudomonadota</taxon>
        <taxon>Betaproteobacteria</taxon>
        <taxon>Rhodocyclales</taxon>
        <taxon>Rhodocyclaceae</taxon>
        <taxon>Propionivibrio</taxon>
    </lineage>
</organism>
<dbReference type="InterPro" id="IPR050401">
    <property type="entry name" value="Cyclic_nucleotide_synthase"/>
</dbReference>
<evidence type="ECO:0000256" key="3">
    <source>
        <dbReference type="ARBA" id="ARBA00022741"/>
    </source>
</evidence>
<protein>
    <submittedName>
        <fullName evidence="9">Adenylate/guanylate cyclase domain-containing protein</fullName>
    </submittedName>
</protein>
<evidence type="ECO:0000256" key="6">
    <source>
        <dbReference type="ARBA" id="ARBA00023239"/>
    </source>
</evidence>
<feature type="transmembrane region" description="Helical" evidence="7">
    <location>
        <begin position="83"/>
        <end position="101"/>
    </location>
</feature>
<dbReference type="Pfam" id="PF00211">
    <property type="entry name" value="Guanylate_cyc"/>
    <property type="match status" value="1"/>
</dbReference>
<dbReference type="EMBL" id="JADJNC010000020">
    <property type="protein sequence ID" value="MBK7423956.1"/>
    <property type="molecule type" value="Genomic_DNA"/>
</dbReference>
<keyword evidence="3" id="KW-0547">Nucleotide-binding</keyword>
<dbReference type="SUPFAM" id="SSF55073">
    <property type="entry name" value="Nucleotide cyclase"/>
    <property type="match status" value="1"/>
</dbReference>
<evidence type="ECO:0000256" key="1">
    <source>
        <dbReference type="ARBA" id="ARBA00004370"/>
    </source>
</evidence>
<reference evidence="9" key="1">
    <citation type="submission" date="2020-10" db="EMBL/GenBank/DDBJ databases">
        <title>Connecting structure to function with the recovery of over 1000 high-quality activated sludge metagenome-assembled genomes encoding full-length rRNA genes using long-read sequencing.</title>
        <authorList>
            <person name="Singleton C.M."/>
            <person name="Petriglieri F."/>
            <person name="Kristensen J.M."/>
            <person name="Kirkegaard R.H."/>
            <person name="Michaelsen T.Y."/>
            <person name="Andersen M.H."/>
            <person name="Karst S.M."/>
            <person name="Dueholm M.S."/>
            <person name="Nielsen P.H."/>
            <person name="Albertsen M."/>
        </authorList>
    </citation>
    <scope>NUCLEOTIDE SEQUENCE</scope>
    <source>
        <strain evidence="9">EsbW_18-Q3-R4-48_MAXAC.044</strain>
    </source>
</reference>
<dbReference type="GO" id="GO:0035556">
    <property type="term" value="P:intracellular signal transduction"/>
    <property type="evidence" value="ECO:0007669"/>
    <property type="project" value="InterPro"/>
</dbReference>
<dbReference type="CDD" id="cd07302">
    <property type="entry name" value="CHD"/>
    <property type="match status" value="1"/>
</dbReference>
<dbReference type="AlphaFoldDB" id="A0A9D7FLE0"/>
<keyword evidence="4 7" id="KW-1133">Transmembrane helix</keyword>
<keyword evidence="6" id="KW-0456">Lyase</keyword>
<keyword evidence="5 7" id="KW-0472">Membrane</keyword>
<feature type="domain" description="Guanylate cyclase" evidence="8">
    <location>
        <begin position="247"/>
        <end position="374"/>
    </location>
</feature>
<proteinExistence type="predicted"/>
<dbReference type="Gene3D" id="6.10.250.780">
    <property type="match status" value="1"/>
</dbReference>
<feature type="transmembrane region" description="Helical" evidence="7">
    <location>
        <begin position="107"/>
        <end position="127"/>
    </location>
</feature>
<feature type="transmembrane region" description="Helical" evidence="7">
    <location>
        <begin position="134"/>
        <end position="154"/>
    </location>
</feature>
<evidence type="ECO:0000256" key="2">
    <source>
        <dbReference type="ARBA" id="ARBA00022692"/>
    </source>
</evidence>
<evidence type="ECO:0000313" key="9">
    <source>
        <dbReference type="EMBL" id="MBK7423956.1"/>
    </source>
</evidence>
<evidence type="ECO:0000313" key="10">
    <source>
        <dbReference type="Proteomes" id="UP000886602"/>
    </source>
</evidence>
<dbReference type="GO" id="GO:0004016">
    <property type="term" value="F:adenylate cyclase activity"/>
    <property type="evidence" value="ECO:0007669"/>
    <property type="project" value="UniProtKB-ARBA"/>
</dbReference>
<comment type="subcellular location">
    <subcellularLocation>
        <location evidence="1">Membrane</location>
    </subcellularLocation>
</comment>
<keyword evidence="2 7" id="KW-0812">Transmembrane</keyword>
<dbReference type="PANTHER" id="PTHR11920">
    <property type="entry name" value="GUANYLYL CYCLASE"/>
    <property type="match status" value="1"/>
</dbReference>
<gene>
    <name evidence="9" type="ORF">IPJ48_13085</name>
</gene>
<evidence type="ECO:0000259" key="8">
    <source>
        <dbReference type="PROSITE" id="PS50125"/>
    </source>
</evidence>
<dbReference type="GO" id="GO:0009190">
    <property type="term" value="P:cyclic nucleotide biosynthetic process"/>
    <property type="evidence" value="ECO:0007669"/>
    <property type="project" value="InterPro"/>
</dbReference>
<evidence type="ECO:0000256" key="5">
    <source>
        <dbReference type="ARBA" id="ARBA00023136"/>
    </source>
</evidence>
<dbReference type="SMART" id="SM00044">
    <property type="entry name" value="CYCc"/>
    <property type="match status" value="1"/>
</dbReference>
<dbReference type="GO" id="GO:0016020">
    <property type="term" value="C:membrane"/>
    <property type="evidence" value="ECO:0007669"/>
    <property type="project" value="UniProtKB-SubCell"/>
</dbReference>
<name>A0A9D7FLE0_9RHOO</name>